<dbReference type="AlphaFoldDB" id="A0AAD6LQV7"/>
<dbReference type="Gene3D" id="2.20.25.80">
    <property type="entry name" value="WRKY domain"/>
    <property type="match status" value="1"/>
</dbReference>
<dbReference type="GO" id="GO:0005634">
    <property type="term" value="C:nucleus"/>
    <property type="evidence" value="ECO:0007669"/>
    <property type="project" value="UniProtKB-SubCell"/>
</dbReference>
<evidence type="ECO:0000256" key="1">
    <source>
        <dbReference type="ARBA" id="ARBA00004123"/>
    </source>
</evidence>
<gene>
    <name evidence="8" type="ORF">NC653_032236</name>
</gene>
<dbReference type="GO" id="GO:0003700">
    <property type="term" value="F:DNA-binding transcription factor activity"/>
    <property type="evidence" value="ECO:0007669"/>
    <property type="project" value="InterPro"/>
</dbReference>
<dbReference type="FunFam" id="2.20.25.80:FF:000004">
    <property type="entry name" value="WRKY transcription factor 65"/>
    <property type="match status" value="1"/>
</dbReference>
<dbReference type="InterPro" id="IPR003657">
    <property type="entry name" value="WRKY_dom"/>
</dbReference>
<dbReference type="GO" id="GO:0043565">
    <property type="term" value="F:sequence-specific DNA binding"/>
    <property type="evidence" value="ECO:0007669"/>
    <property type="project" value="InterPro"/>
</dbReference>
<accession>A0AAD6LQV7</accession>
<keyword evidence="4" id="KW-0804">Transcription</keyword>
<sequence>MPLAFERGKVNQSIQRKRDSVLDGVKDMAVELMMGYSGDSFATKMQENDVREAATAGIQSVEEVIKLLKQNQLEQQQKQQYYQELSAASSSSNLGTDNIMAVTDMAVNNFKKVISLLGRTTRTGHARFRRAPVACPPQQRMQEPEPEPQQQKQQVQEPVPYVRAINSQPTEQGSAFRVYQPTPIHRLPPLPHNQQQKTLLVTKNGLSDRNEMATTINFSNSPTISAPTSFLSSLTGETDSFQRSMSSGFQFTQPSAGKPPLSSSSLKRKCNSMDDAALKCGSSSSRCHCSKKSRKSRIKRVVRVPAISSKMADIPPDDYSWRKYGQKPIKGSPHPRGYYKCSSVRGCPARKHVERALDDSMMLIVTYEGEHNHSHPIDDAPGALVLESS</sequence>
<dbReference type="InterPro" id="IPR044810">
    <property type="entry name" value="WRKY_plant"/>
</dbReference>
<feature type="compositionally biased region" description="Polar residues" evidence="6">
    <location>
        <begin position="239"/>
        <end position="255"/>
    </location>
</feature>
<evidence type="ECO:0000256" key="5">
    <source>
        <dbReference type="ARBA" id="ARBA00023242"/>
    </source>
</evidence>
<feature type="compositionally biased region" description="Low complexity" evidence="6">
    <location>
        <begin position="148"/>
        <end position="157"/>
    </location>
</feature>
<dbReference type="EMBL" id="JAQIZT010000014">
    <property type="protein sequence ID" value="KAJ6971652.1"/>
    <property type="molecule type" value="Genomic_DNA"/>
</dbReference>
<dbReference type="SMART" id="SM00774">
    <property type="entry name" value="WRKY"/>
    <property type="match status" value="1"/>
</dbReference>
<evidence type="ECO:0000259" key="7">
    <source>
        <dbReference type="PROSITE" id="PS50811"/>
    </source>
</evidence>
<feature type="region of interest" description="Disordered" evidence="6">
    <location>
        <begin position="239"/>
        <end position="268"/>
    </location>
</feature>
<dbReference type="GO" id="GO:0005516">
    <property type="term" value="F:calmodulin binding"/>
    <property type="evidence" value="ECO:0007669"/>
    <property type="project" value="UniProtKB-ARBA"/>
</dbReference>
<evidence type="ECO:0000256" key="3">
    <source>
        <dbReference type="ARBA" id="ARBA00023125"/>
    </source>
</evidence>
<dbReference type="PANTHER" id="PTHR31282">
    <property type="entry name" value="WRKY TRANSCRIPTION FACTOR 21-RELATED"/>
    <property type="match status" value="1"/>
</dbReference>
<dbReference type="Pfam" id="PF10533">
    <property type="entry name" value="Plant_zn_clust"/>
    <property type="match status" value="1"/>
</dbReference>
<feature type="domain" description="WRKY" evidence="7">
    <location>
        <begin position="310"/>
        <end position="376"/>
    </location>
</feature>
<dbReference type="Proteomes" id="UP001164929">
    <property type="component" value="Chromosome 14"/>
</dbReference>
<organism evidence="8 9">
    <name type="scientific">Populus alba x Populus x berolinensis</name>
    <dbReference type="NCBI Taxonomy" id="444605"/>
    <lineage>
        <taxon>Eukaryota</taxon>
        <taxon>Viridiplantae</taxon>
        <taxon>Streptophyta</taxon>
        <taxon>Embryophyta</taxon>
        <taxon>Tracheophyta</taxon>
        <taxon>Spermatophyta</taxon>
        <taxon>Magnoliopsida</taxon>
        <taxon>eudicotyledons</taxon>
        <taxon>Gunneridae</taxon>
        <taxon>Pentapetalae</taxon>
        <taxon>rosids</taxon>
        <taxon>fabids</taxon>
        <taxon>Malpighiales</taxon>
        <taxon>Salicaceae</taxon>
        <taxon>Saliceae</taxon>
        <taxon>Populus</taxon>
    </lineage>
</organism>
<dbReference type="InterPro" id="IPR018872">
    <property type="entry name" value="Zn-cluster-dom"/>
</dbReference>
<dbReference type="InterPro" id="IPR036576">
    <property type="entry name" value="WRKY_dom_sf"/>
</dbReference>
<evidence type="ECO:0000313" key="8">
    <source>
        <dbReference type="EMBL" id="KAJ6971652.1"/>
    </source>
</evidence>
<reference evidence="8" key="1">
    <citation type="journal article" date="2023" name="Mol. Ecol. Resour.">
        <title>Chromosome-level genome assembly of a triploid poplar Populus alba 'Berolinensis'.</title>
        <authorList>
            <person name="Chen S."/>
            <person name="Yu Y."/>
            <person name="Wang X."/>
            <person name="Wang S."/>
            <person name="Zhang T."/>
            <person name="Zhou Y."/>
            <person name="He R."/>
            <person name="Meng N."/>
            <person name="Wang Y."/>
            <person name="Liu W."/>
            <person name="Liu Z."/>
            <person name="Liu J."/>
            <person name="Guo Q."/>
            <person name="Huang H."/>
            <person name="Sederoff R.R."/>
            <person name="Wang G."/>
            <person name="Qu G."/>
            <person name="Chen S."/>
        </authorList>
    </citation>
    <scope>NUCLEOTIDE SEQUENCE</scope>
    <source>
        <strain evidence="8">SC-2020</strain>
    </source>
</reference>
<protein>
    <recommendedName>
        <fullName evidence="7">WRKY domain-containing protein</fullName>
    </recommendedName>
</protein>
<feature type="region of interest" description="Disordered" evidence="6">
    <location>
        <begin position="134"/>
        <end position="157"/>
    </location>
</feature>
<evidence type="ECO:0000256" key="2">
    <source>
        <dbReference type="ARBA" id="ARBA00023015"/>
    </source>
</evidence>
<keyword evidence="3" id="KW-0238">DNA-binding</keyword>
<dbReference type="Pfam" id="PF03106">
    <property type="entry name" value="WRKY"/>
    <property type="match status" value="1"/>
</dbReference>
<name>A0AAD6LQV7_9ROSI</name>
<dbReference type="SUPFAM" id="SSF118290">
    <property type="entry name" value="WRKY DNA-binding domain"/>
    <property type="match status" value="1"/>
</dbReference>
<comment type="subcellular location">
    <subcellularLocation>
        <location evidence="1">Nucleus</location>
    </subcellularLocation>
</comment>
<keyword evidence="2" id="KW-0805">Transcription regulation</keyword>
<evidence type="ECO:0000313" key="9">
    <source>
        <dbReference type="Proteomes" id="UP001164929"/>
    </source>
</evidence>
<comment type="caution">
    <text evidence="8">The sequence shown here is derived from an EMBL/GenBank/DDBJ whole genome shotgun (WGS) entry which is preliminary data.</text>
</comment>
<evidence type="ECO:0000256" key="6">
    <source>
        <dbReference type="SAM" id="MobiDB-lite"/>
    </source>
</evidence>
<keyword evidence="9" id="KW-1185">Reference proteome</keyword>
<keyword evidence="5" id="KW-0539">Nucleus</keyword>
<evidence type="ECO:0000256" key="4">
    <source>
        <dbReference type="ARBA" id="ARBA00023163"/>
    </source>
</evidence>
<dbReference type="PROSITE" id="PS50811">
    <property type="entry name" value="WRKY"/>
    <property type="match status" value="1"/>
</dbReference>
<proteinExistence type="predicted"/>